<reference evidence="10" key="1">
    <citation type="submission" date="2016-10" db="EMBL/GenBank/DDBJ databases">
        <title>Sequence of Gallionella enrichment culture.</title>
        <authorList>
            <person name="Poehlein A."/>
            <person name="Muehling M."/>
            <person name="Daniel R."/>
        </authorList>
    </citation>
    <scope>NUCLEOTIDE SEQUENCE</scope>
</reference>
<dbReference type="GO" id="GO:0005886">
    <property type="term" value="C:plasma membrane"/>
    <property type="evidence" value="ECO:0007669"/>
    <property type="project" value="TreeGrafter"/>
</dbReference>
<keyword evidence="6 8" id="KW-0472">Membrane</keyword>
<organism evidence="10">
    <name type="scientific">mine drainage metagenome</name>
    <dbReference type="NCBI Taxonomy" id="410659"/>
    <lineage>
        <taxon>unclassified sequences</taxon>
        <taxon>metagenomes</taxon>
        <taxon>ecological metagenomes</taxon>
    </lineage>
</organism>
<feature type="transmembrane region" description="Helical" evidence="8">
    <location>
        <begin position="59"/>
        <end position="83"/>
    </location>
</feature>
<dbReference type="Pfam" id="PF07885">
    <property type="entry name" value="Ion_trans_2"/>
    <property type="match status" value="1"/>
</dbReference>
<dbReference type="AlphaFoldDB" id="A0A1J5PKI3"/>
<sequence>MRFIISTVLGLVFLVVTIATTFFHYVEGWAWIDSYYFTVVTLSTVGYGDLTPKTDVGKIGATILIFVGLGVFALAVQQIGLYVSRQSNDDN</sequence>
<evidence type="ECO:0000256" key="4">
    <source>
        <dbReference type="ARBA" id="ARBA00022989"/>
    </source>
</evidence>
<dbReference type="PANTHER" id="PTHR11003">
    <property type="entry name" value="POTASSIUM CHANNEL, SUBFAMILY K"/>
    <property type="match status" value="1"/>
</dbReference>
<comment type="caution">
    <text evidence="10">The sequence shown here is derived from an EMBL/GenBank/DDBJ whole genome shotgun (WGS) entry which is preliminary data.</text>
</comment>
<dbReference type="PANTHER" id="PTHR11003:SF291">
    <property type="entry name" value="IP11374P"/>
    <property type="match status" value="1"/>
</dbReference>
<keyword evidence="2" id="KW-0813">Transport</keyword>
<accession>A0A1J5PKI3</accession>
<protein>
    <submittedName>
        <fullName evidence="10">Voltage-gated potassium channel</fullName>
    </submittedName>
</protein>
<dbReference type="GO" id="GO:0015271">
    <property type="term" value="F:outward rectifier potassium channel activity"/>
    <property type="evidence" value="ECO:0007669"/>
    <property type="project" value="TreeGrafter"/>
</dbReference>
<keyword evidence="5" id="KW-0406">Ion transport</keyword>
<name>A0A1J5PKI3_9ZZZZ</name>
<dbReference type="InterPro" id="IPR003280">
    <property type="entry name" value="2pore_dom_K_chnl"/>
</dbReference>
<evidence type="ECO:0000259" key="9">
    <source>
        <dbReference type="Pfam" id="PF07885"/>
    </source>
</evidence>
<gene>
    <name evidence="10" type="ORF">GALL_463430</name>
</gene>
<dbReference type="GO" id="GO:0022841">
    <property type="term" value="F:potassium ion leak channel activity"/>
    <property type="evidence" value="ECO:0007669"/>
    <property type="project" value="TreeGrafter"/>
</dbReference>
<evidence type="ECO:0000256" key="3">
    <source>
        <dbReference type="ARBA" id="ARBA00022692"/>
    </source>
</evidence>
<dbReference type="InterPro" id="IPR013099">
    <property type="entry name" value="K_chnl_dom"/>
</dbReference>
<proteinExistence type="predicted"/>
<comment type="subcellular location">
    <subcellularLocation>
        <location evidence="1">Membrane</location>
        <topology evidence="1">Multi-pass membrane protein</topology>
    </subcellularLocation>
</comment>
<feature type="domain" description="Potassium channel" evidence="9">
    <location>
        <begin position="12"/>
        <end position="83"/>
    </location>
</feature>
<evidence type="ECO:0000256" key="7">
    <source>
        <dbReference type="ARBA" id="ARBA00023303"/>
    </source>
</evidence>
<dbReference type="SUPFAM" id="SSF81324">
    <property type="entry name" value="Voltage-gated potassium channels"/>
    <property type="match status" value="1"/>
</dbReference>
<evidence type="ECO:0000256" key="8">
    <source>
        <dbReference type="SAM" id="Phobius"/>
    </source>
</evidence>
<evidence type="ECO:0000256" key="1">
    <source>
        <dbReference type="ARBA" id="ARBA00004141"/>
    </source>
</evidence>
<evidence type="ECO:0000256" key="5">
    <source>
        <dbReference type="ARBA" id="ARBA00023065"/>
    </source>
</evidence>
<dbReference type="Gene3D" id="1.10.287.70">
    <property type="match status" value="1"/>
</dbReference>
<keyword evidence="4 8" id="KW-1133">Transmembrane helix</keyword>
<keyword evidence="3 8" id="KW-0812">Transmembrane</keyword>
<evidence type="ECO:0000256" key="6">
    <source>
        <dbReference type="ARBA" id="ARBA00023136"/>
    </source>
</evidence>
<evidence type="ECO:0000256" key="2">
    <source>
        <dbReference type="ARBA" id="ARBA00022448"/>
    </source>
</evidence>
<dbReference type="EMBL" id="MLJW01003449">
    <property type="protein sequence ID" value="OIQ72038.1"/>
    <property type="molecule type" value="Genomic_DNA"/>
</dbReference>
<evidence type="ECO:0000313" key="10">
    <source>
        <dbReference type="EMBL" id="OIQ72038.1"/>
    </source>
</evidence>
<dbReference type="GO" id="GO:0030322">
    <property type="term" value="P:stabilization of membrane potential"/>
    <property type="evidence" value="ECO:0007669"/>
    <property type="project" value="TreeGrafter"/>
</dbReference>
<keyword evidence="7 10" id="KW-0407">Ion channel</keyword>